<accession>A0AAV7L547</accession>
<sequence length="60" mass="6801">PHTAQLSIPTHSTCSHSTHHHHTTIQPHKPQPRLYLHTAPAAIQHTIITLQYSPTQNNRD</sequence>
<evidence type="ECO:0000313" key="3">
    <source>
        <dbReference type="Proteomes" id="UP001066276"/>
    </source>
</evidence>
<feature type="non-terminal residue" evidence="2">
    <location>
        <position position="60"/>
    </location>
</feature>
<evidence type="ECO:0000256" key="1">
    <source>
        <dbReference type="SAM" id="MobiDB-lite"/>
    </source>
</evidence>
<comment type="caution">
    <text evidence="2">The sequence shown here is derived from an EMBL/GenBank/DDBJ whole genome shotgun (WGS) entry which is preliminary data.</text>
</comment>
<dbReference type="AlphaFoldDB" id="A0AAV7L547"/>
<protein>
    <submittedName>
        <fullName evidence="2">Uncharacterized protein</fullName>
    </submittedName>
</protein>
<gene>
    <name evidence="2" type="ORF">NDU88_000009</name>
</gene>
<keyword evidence="3" id="KW-1185">Reference proteome</keyword>
<feature type="non-terminal residue" evidence="2">
    <location>
        <position position="1"/>
    </location>
</feature>
<dbReference type="Proteomes" id="UP001066276">
    <property type="component" value="Chromosome 11"/>
</dbReference>
<organism evidence="2 3">
    <name type="scientific">Pleurodeles waltl</name>
    <name type="common">Iberian ribbed newt</name>
    <dbReference type="NCBI Taxonomy" id="8319"/>
    <lineage>
        <taxon>Eukaryota</taxon>
        <taxon>Metazoa</taxon>
        <taxon>Chordata</taxon>
        <taxon>Craniata</taxon>
        <taxon>Vertebrata</taxon>
        <taxon>Euteleostomi</taxon>
        <taxon>Amphibia</taxon>
        <taxon>Batrachia</taxon>
        <taxon>Caudata</taxon>
        <taxon>Salamandroidea</taxon>
        <taxon>Salamandridae</taxon>
        <taxon>Pleurodelinae</taxon>
        <taxon>Pleurodeles</taxon>
    </lineage>
</organism>
<feature type="region of interest" description="Disordered" evidence="1">
    <location>
        <begin position="1"/>
        <end position="30"/>
    </location>
</feature>
<proteinExistence type="predicted"/>
<evidence type="ECO:0000313" key="2">
    <source>
        <dbReference type="EMBL" id="KAJ1086806.1"/>
    </source>
</evidence>
<reference evidence="2" key="1">
    <citation type="journal article" date="2022" name="bioRxiv">
        <title>Sequencing and chromosome-scale assembly of the giantPleurodeles waltlgenome.</title>
        <authorList>
            <person name="Brown T."/>
            <person name="Elewa A."/>
            <person name="Iarovenko S."/>
            <person name="Subramanian E."/>
            <person name="Araus A.J."/>
            <person name="Petzold A."/>
            <person name="Susuki M."/>
            <person name="Suzuki K.-i.T."/>
            <person name="Hayashi T."/>
            <person name="Toyoda A."/>
            <person name="Oliveira C."/>
            <person name="Osipova E."/>
            <person name="Leigh N.D."/>
            <person name="Simon A."/>
            <person name="Yun M.H."/>
        </authorList>
    </citation>
    <scope>NUCLEOTIDE SEQUENCE</scope>
    <source>
        <strain evidence="2">20211129_DDA</strain>
        <tissue evidence="2">Liver</tissue>
    </source>
</reference>
<dbReference type="EMBL" id="JANPWB010000015">
    <property type="protein sequence ID" value="KAJ1086806.1"/>
    <property type="molecule type" value="Genomic_DNA"/>
</dbReference>
<name>A0AAV7L547_PLEWA</name>